<dbReference type="AlphaFoldDB" id="A0A3M7Q6E6"/>
<evidence type="ECO:0000313" key="1">
    <source>
        <dbReference type="EMBL" id="RNA06762.1"/>
    </source>
</evidence>
<dbReference type="EMBL" id="REGN01007295">
    <property type="protein sequence ID" value="RNA06762.1"/>
    <property type="molecule type" value="Genomic_DNA"/>
</dbReference>
<reference evidence="1 2" key="1">
    <citation type="journal article" date="2018" name="Sci. Rep.">
        <title>Genomic signatures of local adaptation to the degree of environmental predictability in rotifers.</title>
        <authorList>
            <person name="Franch-Gras L."/>
            <person name="Hahn C."/>
            <person name="Garcia-Roger E.M."/>
            <person name="Carmona M.J."/>
            <person name="Serra M."/>
            <person name="Gomez A."/>
        </authorList>
    </citation>
    <scope>NUCLEOTIDE SEQUENCE [LARGE SCALE GENOMIC DNA]</scope>
    <source>
        <strain evidence="1">HYR1</strain>
    </source>
</reference>
<organism evidence="1 2">
    <name type="scientific">Brachionus plicatilis</name>
    <name type="common">Marine rotifer</name>
    <name type="synonym">Brachionus muelleri</name>
    <dbReference type="NCBI Taxonomy" id="10195"/>
    <lineage>
        <taxon>Eukaryota</taxon>
        <taxon>Metazoa</taxon>
        <taxon>Spiralia</taxon>
        <taxon>Gnathifera</taxon>
        <taxon>Rotifera</taxon>
        <taxon>Eurotatoria</taxon>
        <taxon>Monogononta</taxon>
        <taxon>Pseudotrocha</taxon>
        <taxon>Ploima</taxon>
        <taxon>Brachionidae</taxon>
        <taxon>Brachionus</taxon>
    </lineage>
</organism>
<keyword evidence="2" id="KW-1185">Reference proteome</keyword>
<gene>
    <name evidence="1" type="ORF">BpHYR1_049750</name>
</gene>
<name>A0A3M7Q6E6_BRAPC</name>
<accession>A0A3M7Q6E6</accession>
<protein>
    <submittedName>
        <fullName evidence="1">Uncharacterized protein</fullName>
    </submittedName>
</protein>
<comment type="caution">
    <text evidence="1">The sequence shown here is derived from an EMBL/GenBank/DDBJ whole genome shotgun (WGS) entry which is preliminary data.</text>
</comment>
<evidence type="ECO:0000313" key="2">
    <source>
        <dbReference type="Proteomes" id="UP000276133"/>
    </source>
</evidence>
<proteinExistence type="predicted"/>
<sequence>MEFCLKLGKQESSRIVTPITGCKQLVVPVLPSLKIIFRFFKFFFLKIEYFYFLKNRKTSLVSAQKRPYLKY</sequence>
<dbReference type="Proteomes" id="UP000276133">
    <property type="component" value="Unassembled WGS sequence"/>
</dbReference>